<dbReference type="Gene3D" id="3.40.50.720">
    <property type="entry name" value="NAD(P)-binding Rossmann-like Domain"/>
    <property type="match status" value="1"/>
</dbReference>
<gene>
    <name evidence="2" type="ORF">GR170_08310</name>
</gene>
<dbReference type="GO" id="GO:0019752">
    <property type="term" value="P:carboxylic acid metabolic process"/>
    <property type="evidence" value="ECO:0007669"/>
    <property type="project" value="UniProtKB-ARBA"/>
</dbReference>
<sequence>MRLVTAEQVHALLDYPFLIEALRRAHAGAPPRDQAMAAEDPTGRGNQFISLLGWRAGGPIAAKLVGVFPGNLSRDPPQDSVQGLVATFDPDTGAARLVADGAAMTFRKTAADSGLGTALLARPEAEVLLIVGAGGLAPHMLEAHRAARPALREVVIWNRTAARAGALAERLAAPGLSVRATQDLDGAVARADVISCVTMAREPLIRGALLKPGAHLDLVGAYLPEMAEADAACLTRGRVFADTRSGMEEAGELAREIAPGIPGWQRVEADFFDLVQGRHPGRQTAEEITVCKNVGGGALDLFAAEALEDRLAATGEG</sequence>
<comment type="caution">
    <text evidence="2">The sequence shown here is derived from an EMBL/GenBank/DDBJ whole genome shotgun (WGS) entry which is preliminary data.</text>
</comment>
<organism evidence="2 3">
    <name type="scientific">Pseudooceanicola albus</name>
    <dbReference type="NCBI Taxonomy" id="2692189"/>
    <lineage>
        <taxon>Bacteria</taxon>
        <taxon>Pseudomonadati</taxon>
        <taxon>Pseudomonadota</taxon>
        <taxon>Alphaproteobacteria</taxon>
        <taxon>Rhodobacterales</taxon>
        <taxon>Paracoccaceae</taxon>
        <taxon>Pseudooceanicola</taxon>
    </lineage>
</organism>
<evidence type="ECO:0000313" key="2">
    <source>
        <dbReference type="EMBL" id="MXN17834.1"/>
    </source>
</evidence>
<dbReference type="SUPFAM" id="SSF51735">
    <property type="entry name" value="NAD(P)-binding Rossmann-fold domains"/>
    <property type="match status" value="1"/>
</dbReference>
<dbReference type="PIRSF" id="PIRSF001439">
    <property type="entry name" value="CryM"/>
    <property type="match status" value="1"/>
</dbReference>
<proteinExistence type="inferred from homology"/>
<dbReference type="GO" id="GO:0005737">
    <property type="term" value="C:cytoplasm"/>
    <property type="evidence" value="ECO:0007669"/>
    <property type="project" value="TreeGrafter"/>
</dbReference>
<dbReference type="InterPro" id="IPR003462">
    <property type="entry name" value="ODC_Mu_crystall"/>
</dbReference>
<reference evidence="2 3" key="1">
    <citation type="submission" date="2019-12" db="EMBL/GenBank/DDBJ databases">
        <authorList>
            <person name="Li M."/>
        </authorList>
    </citation>
    <scope>NUCLEOTIDE SEQUENCE [LARGE SCALE GENOMIC DNA]</scope>
    <source>
        <strain evidence="2 3">GBMRC 2024</strain>
    </source>
</reference>
<dbReference type="Proteomes" id="UP000477911">
    <property type="component" value="Unassembled WGS sequence"/>
</dbReference>
<accession>A0A6L7G0H3</accession>
<comment type="similarity">
    <text evidence="1">Belongs to the ornithine cyclodeaminase/mu-crystallin family.</text>
</comment>
<dbReference type="Gene3D" id="3.30.1780.10">
    <property type="entry name" value="ornithine cyclodeaminase, domain 1"/>
    <property type="match status" value="1"/>
</dbReference>
<dbReference type="GO" id="GO:0016491">
    <property type="term" value="F:oxidoreductase activity"/>
    <property type="evidence" value="ECO:0007669"/>
    <property type="project" value="UniProtKB-ARBA"/>
</dbReference>
<dbReference type="AlphaFoldDB" id="A0A6L7G0H3"/>
<keyword evidence="3" id="KW-1185">Reference proteome</keyword>
<evidence type="ECO:0000313" key="3">
    <source>
        <dbReference type="Proteomes" id="UP000477911"/>
    </source>
</evidence>
<dbReference type="RefSeq" id="WP_160893573.1">
    <property type="nucleotide sequence ID" value="NZ_WUMU01000006.1"/>
</dbReference>
<dbReference type="FunFam" id="3.40.50.720:FF:000311">
    <property type="entry name" value="Ornithine cyclodeaminase"/>
    <property type="match status" value="1"/>
</dbReference>
<protein>
    <submittedName>
        <fullName evidence="2">Ornithine cyclodeaminase</fullName>
    </submittedName>
</protein>
<name>A0A6L7G0H3_9RHOB</name>
<dbReference type="Pfam" id="PF02423">
    <property type="entry name" value="OCD_Mu_crystall"/>
    <property type="match status" value="1"/>
</dbReference>
<dbReference type="EMBL" id="WUMU01000006">
    <property type="protein sequence ID" value="MXN17834.1"/>
    <property type="molecule type" value="Genomic_DNA"/>
</dbReference>
<dbReference type="InterPro" id="IPR036291">
    <property type="entry name" value="NAD(P)-bd_dom_sf"/>
</dbReference>
<dbReference type="InterPro" id="IPR023401">
    <property type="entry name" value="ODC_N"/>
</dbReference>
<dbReference type="PANTHER" id="PTHR13812:SF19">
    <property type="entry name" value="KETIMINE REDUCTASE MU-CRYSTALLIN"/>
    <property type="match status" value="1"/>
</dbReference>
<evidence type="ECO:0000256" key="1">
    <source>
        <dbReference type="ARBA" id="ARBA00008903"/>
    </source>
</evidence>
<dbReference type="PANTHER" id="PTHR13812">
    <property type="entry name" value="KETIMINE REDUCTASE MU-CRYSTALLIN"/>
    <property type="match status" value="1"/>
</dbReference>